<dbReference type="PANTHER" id="PTHR43304">
    <property type="entry name" value="PHYTOCHROME-LIKE PROTEIN CPH1"/>
    <property type="match status" value="1"/>
</dbReference>
<dbReference type="InterPro" id="IPR036097">
    <property type="entry name" value="HisK_dim/P_sf"/>
</dbReference>
<gene>
    <name evidence="10" type="ORF">A4D02_34030</name>
</gene>
<dbReference type="EMBL" id="LWBO01000021">
    <property type="protein sequence ID" value="OQP45192.1"/>
    <property type="molecule type" value="Genomic_DNA"/>
</dbReference>
<sequence length="547" mass="62798">MEDIAKVVLENEMDLIIAHKRSMKLAEMLGLSLSAQTSFATAVSEVARNTIENGKSGSLVLGVDGTKINKQVQFVVATIKNEKNSYNSLNGLEYAKKLVNKYSVSTNKDAETLIELFYGIPHRIKLDFPQLDEWRTVFRNEPAFSPYEEIRKQNERLQELTAQVQKSEAQYKMLTNSLPLMIFSLNATGLLMYANEWLQRYTGESIESLNTSQWKQVVHPGDYDSFILFFNNKIPQEAASIKIQARIKEKDNDDYLWHQVSLSPFQNDRGELQYWIGYLVDIHAQKVYEETLKDNFELKQVQEELKDHQNKLEQSIAELNQSNFELQQFAFVASHDLQEPVRKLMLYSDYMLSRHTHNMDEKGIEYLKIIHSVSGRMRNLIKDLLAFSQISKSEIAFSPVDLNNIARFALQDLQLPIEEKKAIINIQPLPSVTGDESLLRQLFENLITNSLKYSRKNVPPEINISYKQVENNHEIIFSDNGIGFDEKYAPQIFKLFQRLHARDQYEGTGLGLAICLKIVEIHRGAIRATSSEGKGANFFVSLPIRTA</sequence>
<feature type="domain" description="Histidine kinase" evidence="7">
    <location>
        <begin position="332"/>
        <end position="546"/>
    </location>
</feature>
<dbReference type="CDD" id="cd00082">
    <property type="entry name" value="HisKA"/>
    <property type="match status" value="1"/>
</dbReference>
<dbReference type="SMART" id="SM00086">
    <property type="entry name" value="PAC"/>
    <property type="match status" value="1"/>
</dbReference>
<protein>
    <recommendedName>
        <fullName evidence="2">histidine kinase</fullName>
        <ecNumber evidence="2">2.7.13.3</ecNumber>
    </recommendedName>
</protein>
<feature type="domain" description="PAS" evidence="8">
    <location>
        <begin position="167"/>
        <end position="237"/>
    </location>
</feature>
<evidence type="ECO:0000313" key="11">
    <source>
        <dbReference type="Proteomes" id="UP000192277"/>
    </source>
</evidence>
<dbReference type="PROSITE" id="PS50112">
    <property type="entry name" value="PAS"/>
    <property type="match status" value="1"/>
</dbReference>
<evidence type="ECO:0000259" key="9">
    <source>
        <dbReference type="PROSITE" id="PS50113"/>
    </source>
</evidence>
<dbReference type="SUPFAM" id="SSF55785">
    <property type="entry name" value="PYP-like sensor domain (PAS domain)"/>
    <property type="match status" value="1"/>
</dbReference>
<evidence type="ECO:0000256" key="4">
    <source>
        <dbReference type="ARBA" id="ARBA00022679"/>
    </source>
</evidence>
<evidence type="ECO:0000256" key="1">
    <source>
        <dbReference type="ARBA" id="ARBA00000085"/>
    </source>
</evidence>
<evidence type="ECO:0000259" key="8">
    <source>
        <dbReference type="PROSITE" id="PS50112"/>
    </source>
</evidence>
<dbReference type="PROSITE" id="PS50113">
    <property type="entry name" value="PAC"/>
    <property type="match status" value="1"/>
</dbReference>
<proteinExistence type="predicted"/>
<keyword evidence="6" id="KW-0175">Coiled coil</keyword>
<dbReference type="Gene3D" id="3.30.565.10">
    <property type="entry name" value="Histidine kinase-like ATPase, C-terminal domain"/>
    <property type="match status" value="1"/>
</dbReference>
<feature type="coiled-coil region" evidence="6">
    <location>
        <begin position="298"/>
        <end position="325"/>
    </location>
</feature>
<dbReference type="NCBIfam" id="TIGR00229">
    <property type="entry name" value="sensory_box"/>
    <property type="match status" value="1"/>
</dbReference>
<feature type="coiled-coil region" evidence="6">
    <location>
        <begin position="147"/>
        <end position="177"/>
    </location>
</feature>
<evidence type="ECO:0000256" key="3">
    <source>
        <dbReference type="ARBA" id="ARBA00022553"/>
    </source>
</evidence>
<dbReference type="SMART" id="SM00388">
    <property type="entry name" value="HisKA"/>
    <property type="match status" value="1"/>
</dbReference>
<dbReference type="InterPro" id="IPR052162">
    <property type="entry name" value="Sensor_kinase/Photoreceptor"/>
</dbReference>
<feature type="domain" description="PAC" evidence="9">
    <location>
        <begin position="241"/>
        <end position="294"/>
    </location>
</feature>
<dbReference type="SMART" id="SM00091">
    <property type="entry name" value="PAS"/>
    <property type="match status" value="1"/>
</dbReference>
<dbReference type="SUPFAM" id="SSF47384">
    <property type="entry name" value="Homodimeric domain of signal transducing histidine kinase"/>
    <property type="match status" value="1"/>
</dbReference>
<evidence type="ECO:0000256" key="2">
    <source>
        <dbReference type="ARBA" id="ARBA00012438"/>
    </source>
</evidence>
<dbReference type="InterPro" id="IPR036890">
    <property type="entry name" value="HATPase_C_sf"/>
</dbReference>
<dbReference type="InterPro" id="IPR000014">
    <property type="entry name" value="PAS"/>
</dbReference>
<dbReference type="InterPro" id="IPR001610">
    <property type="entry name" value="PAC"/>
</dbReference>
<dbReference type="InterPro" id="IPR035965">
    <property type="entry name" value="PAS-like_dom_sf"/>
</dbReference>
<evidence type="ECO:0000256" key="6">
    <source>
        <dbReference type="SAM" id="Coils"/>
    </source>
</evidence>
<dbReference type="InterPro" id="IPR004358">
    <property type="entry name" value="Sig_transdc_His_kin-like_C"/>
</dbReference>
<dbReference type="RefSeq" id="WP_014219249.1">
    <property type="nucleotide sequence ID" value="NZ_LWBO01000021.1"/>
</dbReference>
<keyword evidence="3" id="KW-0597">Phosphoprotein</keyword>
<dbReference type="SMART" id="SM00387">
    <property type="entry name" value="HATPase_c"/>
    <property type="match status" value="1"/>
</dbReference>
<dbReference type="CDD" id="cd00130">
    <property type="entry name" value="PAS"/>
    <property type="match status" value="1"/>
</dbReference>
<reference evidence="10 11" key="1">
    <citation type="submission" date="2016-04" db="EMBL/GenBank/DDBJ databases">
        <authorList>
            <person name="Chen L."/>
            <person name="Zhuang W."/>
            <person name="Wang G."/>
        </authorList>
    </citation>
    <scope>NUCLEOTIDE SEQUENCE [LARGE SCALE GENOMIC DNA]</scope>
    <source>
        <strain evidence="11">GR20</strain>
    </source>
</reference>
<dbReference type="SUPFAM" id="SSF55874">
    <property type="entry name" value="ATPase domain of HSP90 chaperone/DNA topoisomerase II/histidine kinase"/>
    <property type="match status" value="1"/>
</dbReference>
<dbReference type="Pfam" id="PF00512">
    <property type="entry name" value="HisKA"/>
    <property type="match status" value="1"/>
</dbReference>
<dbReference type="Proteomes" id="UP000192277">
    <property type="component" value="Unassembled WGS sequence"/>
</dbReference>
<name>A0ABX3NTA5_9BACT</name>
<dbReference type="InterPro" id="IPR003661">
    <property type="entry name" value="HisK_dim/P_dom"/>
</dbReference>
<dbReference type="EC" id="2.7.13.3" evidence="2"/>
<comment type="caution">
    <text evidence="10">The sequence shown here is derived from an EMBL/GenBank/DDBJ whole genome shotgun (WGS) entry which is preliminary data.</text>
</comment>
<keyword evidence="4" id="KW-0808">Transferase</keyword>
<evidence type="ECO:0000259" key="7">
    <source>
        <dbReference type="PROSITE" id="PS50109"/>
    </source>
</evidence>
<dbReference type="Gene3D" id="1.10.287.130">
    <property type="match status" value="1"/>
</dbReference>
<dbReference type="InterPro" id="IPR000700">
    <property type="entry name" value="PAS-assoc_C"/>
</dbReference>
<dbReference type="PROSITE" id="PS50109">
    <property type="entry name" value="HIS_KIN"/>
    <property type="match status" value="1"/>
</dbReference>
<dbReference type="GO" id="GO:0016301">
    <property type="term" value="F:kinase activity"/>
    <property type="evidence" value="ECO:0007669"/>
    <property type="project" value="UniProtKB-KW"/>
</dbReference>
<organism evidence="10 11">
    <name type="scientific">Niastella koreensis</name>
    <dbReference type="NCBI Taxonomy" id="354356"/>
    <lineage>
        <taxon>Bacteria</taxon>
        <taxon>Pseudomonadati</taxon>
        <taxon>Bacteroidota</taxon>
        <taxon>Chitinophagia</taxon>
        <taxon>Chitinophagales</taxon>
        <taxon>Chitinophagaceae</taxon>
        <taxon>Niastella</taxon>
    </lineage>
</organism>
<keyword evidence="5 10" id="KW-0418">Kinase</keyword>
<evidence type="ECO:0000313" key="10">
    <source>
        <dbReference type="EMBL" id="OQP45192.1"/>
    </source>
</evidence>
<dbReference type="PRINTS" id="PR00344">
    <property type="entry name" value="BCTRLSENSOR"/>
</dbReference>
<dbReference type="InterPro" id="IPR003594">
    <property type="entry name" value="HATPase_dom"/>
</dbReference>
<dbReference type="InterPro" id="IPR013655">
    <property type="entry name" value="PAS_fold_3"/>
</dbReference>
<comment type="catalytic activity">
    <reaction evidence="1">
        <text>ATP + protein L-histidine = ADP + protein N-phospho-L-histidine.</text>
        <dbReference type="EC" id="2.7.13.3"/>
    </reaction>
</comment>
<dbReference type="PANTHER" id="PTHR43304:SF1">
    <property type="entry name" value="PAC DOMAIN-CONTAINING PROTEIN"/>
    <property type="match status" value="1"/>
</dbReference>
<dbReference type="Pfam" id="PF02518">
    <property type="entry name" value="HATPase_c"/>
    <property type="match status" value="1"/>
</dbReference>
<dbReference type="InterPro" id="IPR005467">
    <property type="entry name" value="His_kinase_dom"/>
</dbReference>
<keyword evidence="11" id="KW-1185">Reference proteome</keyword>
<dbReference type="Pfam" id="PF08447">
    <property type="entry name" value="PAS_3"/>
    <property type="match status" value="1"/>
</dbReference>
<accession>A0ABX3NTA5</accession>
<evidence type="ECO:0000256" key="5">
    <source>
        <dbReference type="ARBA" id="ARBA00022777"/>
    </source>
</evidence>
<dbReference type="Gene3D" id="3.30.450.20">
    <property type="entry name" value="PAS domain"/>
    <property type="match status" value="1"/>
</dbReference>